<evidence type="ECO:0000313" key="3">
    <source>
        <dbReference type="EMBL" id="QUH31898.1"/>
    </source>
</evidence>
<feature type="transmembrane region" description="Helical" evidence="2">
    <location>
        <begin position="272"/>
        <end position="290"/>
    </location>
</feature>
<keyword evidence="2" id="KW-0472">Membrane</keyword>
<proteinExistence type="predicted"/>
<sequence length="395" mass="44565">MKKEMVIYFIILALTALGLGLSNDIFSNYFKDAYNITAYQRGIIEFPRELPGMLCIFVVTALSFMGDIRLSIIAQILSFIGIAVLGFITPTFSVMLIFLFINSMGMHLFFPLQDSIGISLIDDEKIGKRMGQYKGVFTAFSMVAAIMVFLGFRTNVFSFTTKIKYIFVIDAVIFLVIIVLFVYLLKLLKRPLVKKKKLKFVFRREYKYYYILAIMHGVQKQIMVVYGPWVLIDILNKKADTLAILMMIGSFIGIFFIPAVGRWLDRFGVKKLLYADALSFIGVYVAYGLITTGFDTGKLPLVGLPVILAYSLIIIDKMSMQMGMVKTVYLRSIAVDMSDITPTLSMGISMDHVVSILCAYIGGIIWSAWGPQYIFFFAATLSLVNLFVAKKVQIK</sequence>
<gene>
    <name evidence="3" type="ORF">HYG85_02520</name>
</gene>
<name>A0A8J8SEF9_9FIRM</name>
<feature type="transmembrane region" description="Helical" evidence="2">
    <location>
        <begin position="302"/>
        <end position="319"/>
    </location>
</feature>
<protein>
    <submittedName>
        <fullName evidence="3">MFS transporter</fullName>
    </submittedName>
</protein>
<feature type="transmembrane region" description="Helical" evidence="2">
    <location>
        <begin position="133"/>
        <end position="153"/>
    </location>
</feature>
<dbReference type="Pfam" id="PF07690">
    <property type="entry name" value="MFS_1"/>
    <property type="match status" value="1"/>
</dbReference>
<dbReference type="InterPro" id="IPR011701">
    <property type="entry name" value="MFS"/>
</dbReference>
<comment type="subcellular location">
    <subcellularLocation>
        <location evidence="1">Cell membrane</location>
        <topology evidence="1">Multi-pass membrane protein</topology>
    </subcellularLocation>
</comment>
<evidence type="ECO:0000313" key="4">
    <source>
        <dbReference type="Proteomes" id="UP000677305"/>
    </source>
</evidence>
<dbReference type="Proteomes" id="UP000677305">
    <property type="component" value="Chromosome"/>
</dbReference>
<keyword evidence="2" id="KW-1133">Transmembrane helix</keyword>
<keyword evidence="4" id="KW-1185">Reference proteome</keyword>
<feature type="transmembrane region" description="Helical" evidence="2">
    <location>
        <begin position="165"/>
        <end position="188"/>
    </location>
</feature>
<evidence type="ECO:0000256" key="2">
    <source>
        <dbReference type="SAM" id="Phobius"/>
    </source>
</evidence>
<dbReference type="Gene3D" id="1.20.1250.20">
    <property type="entry name" value="MFS general substrate transporter like domains"/>
    <property type="match status" value="2"/>
</dbReference>
<dbReference type="GO" id="GO:0005886">
    <property type="term" value="C:plasma membrane"/>
    <property type="evidence" value="ECO:0007669"/>
    <property type="project" value="UniProtKB-SubCell"/>
</dbReference>
<feature type="transmembrane region" description="Helical" evidence="2">
    <location>
        <begin position="241"/>
        <end position="260"/>
    </location>
</feature>
<feature type="transmembrane region" description="Helical" evidence="2">
    <location>
        <begin position="46"/>
        <end position="65"/>
    </location>
</feature>
<keyword evidence="2" id="KW-0812">Transmembrane</keyword>
<reference evidence="3 4" key="1">
    <citation type="submission" date="2020-07" db="EMBL/GenBank/DDBJ databases">
        <title>Vallitalea guaymasensis genome.</title>
        <authorList>
            <person name="Postec A."/>
        </authorList>
    </citation>
    <scope>NUCLEOTIDE SEQUENCE [LARGE SCALE GENOMIC DNA]</scope>
    <source>
        <strain evidence="3 4">Ra1766G1</strain>
    </source>
</reference>
<dbReference type="SUPFAM" id="SSF103473">
    <property type="entry name" value="MFS general substrate transporter"/>
    <property type="match status" value="1"/>
</dbReference>
<dbReference type="AlphaFoldDB" id="A0A8J8SEF9"/>
<feature type="transmembrane region" description="Helical" evidence="2">
    <location>
        <begin position="208"/>
        <end position="229"/>
    </location>
</feature>
<dbReference type="GO" id="GO:0022857">
    <property type="term" value="F:transmembrane transporter activity"/>
    <property type="evidence" value="ECO:0007669"/>
    <property type="project" value="InterPro"/>
</dbReference>
<dbReference type="InterPro" id="IPR036259">
    <property type="entry name" value="MFS_trans_sf"/>
</dbReference>
<evidence type="ECO:0000256" key="1">
    <source>
        <dbReference type="ARBA" id="ARBA00004651"/>
    </source>
</evidence>
<feature type="transmembrane region" description="Helical" evidence="2">
    <location>
        <begin position="372"/>
        <end position="389"/>
    </location>
</feature>
<dbReference type="KEGG" id="vgu:HYG85_02520"/>
<accession>A0A8J8SEF9</accession>
<dbReference type="EMBL" id="CP058561">
    <property type="protein sequence ID" value="QUH31898.1"/>
    <property type="molecule type" value="Genomic_DNA"/>
</dbReference>
<organism evidence="3 4">
    <name type="scientific">Vallitalea guaymasensis</name>
    <dbReference type="NCBI Taxonomy" id="1185412"/>
    <lineage>
        <taxon>Bacteria</taxon>
        <taxon>Bacillati</taxon>
        <taxon>Bacillota</taxon>
        <taxon>Clostridia</taxon>
        <taxon>Lachnospirales</taxon>
        <taxon>Vallitaleaceae</taxon>
        <taxon>Vallitalea</taxon>
    </lineage>
</organism>